<dbReference type="InterPro" id="IPR027417">
    <property type="entry name" value="P-loop_NTPase"/>
</dbReference>
<dbReference type="GO" id="GO:0000723">
    <property type="term" value="P:telomere maintenance"/>
    <property type="evidence" value="ECO:0007669"/>
    <property type="project" value="InterPro"/>
</dbReference>
<dbReference type="InterPro" id="IPR010285">
    <property type="entry name" value="DNA_helicase_pif1-like_DEAD"/>
</dbReference>
<dbReference type="STRING" id="29170.A0A368FI23"/>
<organism evidence="4 5">
    <name type="scientific">Ancylostoma caninum</name>
    <name type="common">Dog hookworm</name>
    <dbReference type="NCBI Taxonomy" id="29170"/>
    <lineage>
        <taxon>Eukaryota</taxon>
        <taxon>Metazoa</taxon>
        <taxon>Ecdysozoa</taxon>
        <taxon>Nematoda</taxon>
        <taxon>Chromadorea</taxon>
        <taxon>Rhabditida</taxon>
        <taxon>Rhabditina</taxon>
        <taxon>Rhabditomorpha</taxon>
        <taxon>Strongyloidea</taxon>
        <taxon>Ancylostomatidae</taxon>
        <taxon>Ancylostomatinae</taxon>
        <taxon>Ancylostoma</taxon>
    </lineage>
</organism>
<dbReference type="Proteomes" id="UP000252519">
    <property type="component" value="Unassembled WGS sequence"/>
</dbReference>
<comment type="catalytic activity">
    <reaction evidence="1">
        <text>ATP + H2O = ADP + phosphate + H(+)</text>
        <dbReference type="Rhea" id="RHEA:13065"/>
        <dbReference type="ChEBI" id="CHEBI:15377"/>
        <dbReference type="ChEBI" id="CHEBI:15378"/>
        <dbReference type="ChEBI" id="CHEBI:30616"/>
        <dbReference type="ChEBI" id="CHEBI:43474"/>
        <dbReference type="ChEBI" id="CHEBI:456216"/>
        <dbReference type="EC" id="5.6.2.3"/>
    </reaction>
</comment>
<dbReference type="PANTHER" id="PTHR10492:SF57">
    <property type="entry name" value="ATP-DEPENDENT DNA HELICASE"/>
    <property type="match status" value="1"/>
</dbReference>
<feature type="domain" description="DNA helicase Pif1-like 2B" evidence="3">
    <location>
        <begin position="747"/>
        <end position="792"/>
    </location>
</feature>
<keyword evidence="1" id="KW-0233">DNA recombination</keyword>
<dbReference type="GO" id="GO:0006281">
    <property type="term" value="P:DNA repair"/>
    <property type="evidence" value="ECO:0007669"/>
    <property type="project" value="UniProtKB-KW"/>
</dbReference>
<keyword evidence="1" id="KW-0227">DNA damage</keyword>
<comment type="similarity">
    <text evidence="1">Belongs to the helicase family.</text>
</comment>
<evidence type="ECO:0000259" key="3">
    <source>
        <dbReference type="Pfam" id="PF21530"/>
    </source>
</evidence>
<dbReference type="GO" id="GO:0016887">
    <property type="term" value="F:ATP hydrolysis activity"/>
    <property type="evidence" value="ECO:0007669"/>
    <property type="project" value="RHEA"/>
</dbReference>
<dbReference type="SUPFAM" id="SSF52540">
    <property type="entry name" value="P-loop containing nucleoside triphosphate hydrolases"/>
    <property type="match status" value="2"/>
</dbReference>
<evidence type="ECO:0000313" key="5">
    <source>
        <dbReference type="Proteomes" id="UP000252519"/>
    </source>
</evidence>
<keyword evidence="1" id="KW-0378">Hydrolase</keyword>
<evidence type="ECO:0000313" key="4">
    <source>
        <dbReference type="EMBL" id="RCN30639.1"/>
    </source>
</evidence>
<keyword evidence="1" id="KW-0547">Nucleotide-binding</keyword>
<sequence>MTSFGTTATVQEPGFMPTFKVRGQIYHRVGSLLPLPNENPRFLQIYFMGDEEQQADQRCENIGGTRRSIVLDLQRMFHQHNNLVKLFKTALERMPTDEYKVVIRADKRPTGEHERRFNAPTVNEVAVVIVGEDVDRRDIIIQKRNDTLQRISETHRSYDALQYPVIFWEVEWQKRGLPHAHILVWLKDKIHPTQIDSIISAEIPNPEQDPGLHEIITKNMIHGPYGPLNPNCPCMKDRKCTKKYPREFMQETQTGNDGYPLYRRRPEEGGFTAIVKIRENNQQTEIEQDAFARTLLYPEVPKYYTWNASRKVFCKRKEDAAVPGSDVRASDALGRVYTVHPNKDECYFLRLLLHIVRGPTSSTDLKTVDGEVCATYREACQRRGLLENDQHWDTTLAEACLTCFPSQLRNLFAIILTSCAPSNPQSLWEKYKESFSEDILREQRRTNHEVNFCAEIFNQALILLEDNCISISSKTLSELGLHGPSRTGAELVQSEVLRERNYNTEELERFVQDNEPLLVPDQRLAYEAIMDMIRNGIGGLFFLDAPGGTGKTFLINLLLAKIRKQNEIAVAVAPSGIAATLLDGGRTALSALKLPLDLARSENPVCNISKGSGEAQVLKTCKAIVWDECTMAHKRALEALDRTLQDIRENNRLMGEAVLVLAGDFRQTLPVIPRATPADELNACLKASYLWRHVRKMTLTTNMRVHLQGDLNAQSFAQQLLRLGPAATYESIDTVVDSEQAVCYPTEFLNSLKPPGMPPHRLVLKVGSPMMLLRNMDPPKLCNGTRLCVKNLMPNVIEATILTGKAKGEDVFIPRIPMISTDMPFDFKRLQFPVRLAFTITINKAQGQSLRVAGINLETPCFSRGQL</sequence>
<evidence type="ECO:0000259" key="2">
    <source>
        <dbReference type="Pfam" id="PF05970"/>
    </source>
</evidence>
<accession>A0A368FI23</accession>
<feature type="domain" description="DNA helicase Pif1-like DEAD-box helicase" evidence="2">
    <location>
        <begin position="518"/>
        <end position="724"/>
    </location>
</feature>
<dbReference type="EC" id="5.6.2.3" evidence="1"/>
<reference evidence="4 5" key="1">
    <citation type="submission" date="2014-10" db="EMBL/GenBank/DDBJ databases">
        <title>Draft genome of the hookworm Ancylostoma caninum.</title>
        <authorList>
            <person name="Mitreva M."/>
        </authorList>
    </citation>
    <scope>NUCLEOTIDE SEQUENCE [LARGE SCALE GENOMIC DNA]</scope>
    <source>
        <strain evidence="4 5">Baltimore</strain>
    </source>
</reference>
<dbReference type="GO" id="GO:0006310">
    <property type="term" value="P:DNA recombination"/>
    <property type="evidence" value="ECO:0007669"/>
    <property type="project" value="UniProtKB-KW"/>
</dbReference>
<comment type="cofactor">
    <cofactor evidence="1">
        <name>Mg(2+)</name>
        <dbReference type="ChEBI" id="CHEBI:18420"/>
    </cofactor>
</comment>
<dbReference type="Gene3D" id="3.40.50.300">
    <property type="entry name" value="P-loop containing nucleotide triphosphate hydrolases"/>
    <property type="match status" value="1"/>
</dbReference>
<name>A0A368FI23_ANCCA</name>
<dbReference type="AlphaFoldDB" id="A0A368FI23"/>
<comment type="caution">
    <text evidence="4">The sequence shown here is derived from an EMBL/GenBank/DDBJ whole genome shotgun (WGS) entry which is preliminary data.</text>
</comment>
<keyword evidence="1" id="KW-0067">ATP-binding</keyword>
<dbReference type="OrthoDB" id="1728974at2759"/>
<proteinExistence type="inferred from homology"/>
<keyword evidence="5" id="KW-1185">Reference proteome</keyword>
<gene>
    <name evidence="4" type="ORF">ANCCAN_23590</name>
</gene>
<dbReference type="Pfam" id="PF21530">
    <property type="entry name" value="Pif1_2B_dom"/>
    <property type="match status" value="1"/>
</dbReference>
<dbReference type="Pfam" id="PF05970">
    <property type="entry name" value="PIF1"/>
    <property type="match status" value="1"/>
</dbReference>
<evidence type="ECO:0000256" key="1">
    <source>
        <dbReference type="RuleBase" id="RU363044"/>
    </source>
</evidence>
<dbReference type="InterPro" id="IPR049163">
    <property type="entry name" value="Pif1-like_2B_dom"/>
</dbReference>
<dbReference type="EMBL" id="JOJR01001507">
    <property type="protein sequence ID" value="RCN30639.1"/>
    <property type="molecule type" value="Genomic_DNA"/>
</dbReference>
<keyword evidence="1" id="KW-0234">DNA repair</keyword>
<dbReference type="GO" id="GO:0043139">
    <property type="term" value="F:5'-3' DNA helicase activity"/>
    <property type="evidence" value="ECO:0007669"/>
    <property type="project" value="UniProtKB-EC"/>
</dbReference>
<dbReference type="PANTHER" id="PTHR10492">
    <property type="match status" value="1"/>
</dbReference>
<keyword evidence="1" id="KW-0347">Helicase</keyword>
<dbReference type="GO" id="GO:0005524">
    <property type="term" value="F:ATP binding"/>
    <property type="evidence" value="ECO:0007669"/>
    <property type="project" value="UniProtKB-KW"/>
</dbReference>
<protein>
    <recommendedName>
        <fullName evidence="1">ATP-dependent DNA helicase</fullName>
        <ecNumber evidence="1">5.6.2.3</ecNumber>
    </recommendedName>
</protein>